<evidence type="ECO:0000313" key="3">
    <source>
        <dbReference type="Proteomes" id="UP000516444"/>
    </source>
</evidence>
<dbReference type="KEGG" id="sgm:GCM10017557_75980"/>
<dbReference type="AlphaFoldDB" id="A0A7G1PBE5"/>
<accession>A0A7G1PBE5</accession>
<dbReference type="InterPro" id="IPR010982">
    <property type="entry name" value="Lambda_DNA-bd_dom_sf"/>
</dbReference>
<feature type="compositionally biased region" description="Basic residues" evidence="1">
    <location>
        <begin position="143"/>
        <end position="153"/>
    </location>
</feature>
<sequence>MVAAAGDGDQAAVAGNQFRAVPHVLGQDVVGEFGEFWSEVSDRPASATDLLCLLSHEGSSRWSVRGAQEPRPIPGLPPRENHPAAGGPAPPTAAADAGVSIDYYVRLERGHLAGASEEVLDAVANALQLDDAERAHLYDLARAAKRPARRTGRSRGPLPAHTRRACRAATAPGRTREPVPTRSRAVPGTRRNPDSDLSVFPAGCSTLRSS</sequence>
<protein>
    <recommendedName>
        <fullName evidence="4">Helix-turn-helix domain-containing protein</fullName>
    </recommendedName>
</protein>
<proteinExistence type="predicted"/>
<gene>
    <name evidence="2" type="ORF">GCM10017557_75980</name>
</gene>
<evidence type="ECO:0000313" key="2">
    <source>
        <dbReference type="EMBL" id="BCL32739.1"/>
    </source>
</evidence>
<evidence type="ECO:0008006" key="4">
    <source>
        <dbReference type="Google" id="ProtNLM"/>
    </source>
</evidence>
<dbReference type="Gene3D" id="1.10.260.40">
    <property type="entry name" value="lambda repressor-like DNA-binding domains"/>
    <property type="match status" value="1"/>
</dbReference>
<dbReference type="GO" id="GO:0003677">
    <property type="term" value="F:DNA binding"/>
    <property type="evidence" value="ECO:0007669"/>
    <property type="project" value="InterPro"/>
</dbReference>
<dbReference type="EMBL" id="AP023440">
    <property type="protein sequence ID" value="BCL32739.1"/>
    <property type="molecule type" value="Genomic_DNA"/>
</dbReference>
<organism evidence="2 3">
    <name type="scientific">Streptomyces aurantiacus</name>
    <dbReference type="NCBI Taxonomy" id="47760"/>
    <lineage>
        <taxon>Bacteria</taxon>
        <taxon>Bacillati</taxon>
        <taxon>Actinomycetota</taxon>
        <taxon>Actinomycetes</taxon>
        <taxon>Kitasatosporales</taxon>
        <taxon>Streptomycetaceae</taxon>
        <taxon>Streptomyces</taxon>
        <taxon>Streptomyces aurantiacus group</taxon>
    </lineage>
</organism>
<feature type="compositionally biased region" description="Low complexity" evidence="1">
    <location>
        <begin position="83"/>
        <end position="93"/>
    </location>
</feature>
<reference evidence="2 3" key="1">
    <citation type="journal article" date="2014" name="Int. J. Syst. Evol. Microbiol.">
        <title>Complete genome sequence of Corynebacterium casei LMG S-19264T (=DSM 44701T), isolated from a smear-ripened cheese.</title>
        <authorList>
            <consortium name="US DOE Joint Genome Institute (JGI-PGF)"/>
            <person name="Walter F."/>
            <person name="Albersmeier A."/>
            <person name="Kalinowski J."/>
            <person name="Ruckert C."/>
        </authorList>
    </citation>
    <scope>NUCLEOTIDE SEQUENCE [LARGE SCALE GENOMIC DNA]</scope>
    <source>
        <strain evidence="2 3">JCM 4677</strain>
    </source>
</reference>
<evidence type="ECO:0000256" key="1">
    <source>
        <dbReference type="SAM" id="MobiDB-lite"/>
    </source>
</evidence>
<keyword evidence="3" id="KW-1185">Reference proteome</keyword>
<feature type="region of interest" description="Disordered" evidence="1">
    <location>
        <begin position="63"/>
        <end position="93"/>
    </location>
</feature>
<dbReference type="PANTHER" id="PTHR35010:SF2">
    <property type="entry name" value="BLL4672 PROTEIN"/>
    <property type="match status" value="1"/>
</dbReference>
<feature type="region of interest" description="Disordered" evidence="1">
    <location>
        <begin position="143"/>
        <end position="210"/>
    </location>
</feature>
<name>A0A7G1PBE5_9ACTN</name>
<dbReference type="PANTHER" id="PTHR35010">
    <property type="entry name" value="BLL4672 PROTEIN-RELATED"/>
    <property type="match status" value="1"/>
</dbReference>
<dbReference type="Proteomes" id="UP000516444">
    <property type="component" value="Chromosome"/>
</dbReference>